<dbReference type="PROSITE" id="PS50850">
    <property type="entry name" value="MFS"/>
    <property type="match status" value="1"/>
</dbReference>
<dbReference type="OMA" id="WILCASM"/>
<evidence type="ECO:0000256" key="4">
    <source>
        <dbReference type="ARBA" id="ARBA00022989"/>
    </source>
</evidence>
<feature type="transmembrane region" description="Helical" evidence="6">
    <location>
        <begin position="242"/>
        <end position="259"/>
    </location>
</feature>
<evidence type="ECO:0000256" key="3">
    <source>
        <dbReference type="ARBA" id="ARBA00022692"/>
    </source>
</evidence>
<sequence>MPPLRALIPILTACWVPVFVGSLDSTIVATLLTSISSSFKSSEQSAWLGSAFLVSVACFTPIYGRLCDVIGRRYTMLIALGLFTLGTTLCGTATSMNMLIAARAIAGMGAGGVTTTSSVVMSDLVPIKTRGLLQGLTNIIFGIGGGLGGPVGGWLNDTLGWKPAFLIQLPVLAIAFILILIYFENKPRAVRVGGHHANESKWTQLKRIDALGSLTLLIGVSAPLIALSLISANDRPVTDGTVLGGLILGPIFVGLFVFVEARVAVKPIMPLYLLQQRTGLSHALANFFLSFASFASLYNVPLYFQAVRLESASDAGLHLLPYSIALSVSSVTAGAYMRKYGRFYSYTIVSSCLMIVTPVMFCIVVGREDVWPDWAFYPMFLPAGWGGAAVLTTTLIALINSVSRADIAVATSMSYLFRNTGQILGVSLSGLLLQSLLKRQLQQTLGHLPHAAELISQIRHETSVIKTLPSDIRAEAVRAYASALRWVFVLYLAATVAMCAANLILERKVLLGFVESDKKDSNVEIGAQSTSRKAAIGRTE</sequence>
<feature type="transmembrane region" description="Helical" evidence="6">
    <location>
        <begin position="76"/>
        <end position="94"/>
    </location>
</feature>
<comment type="subcellular location">
    <subcellularLocation>
        <location evidence="1">Endomembrane system</location>
        <topology evidence="1">Multi-pass membrane protein</topology>
    </subcellularLocation>
</comment>
<feature type="transmembrane region" description="Helical" evidence="6">
    <location>
        <begin position="100"/>
        <end position="120"/>
    </location>
</feature>
<dbReference type="HOGENOM" id="CLU_000960_22_3_1"/>
<dbReference type="PANTHER" id="PTHR23501">
    <property type="entry name" value="MAJOR FACILITATOR SUPERFAMILY"/>
    <property type="match status" value="1"/>
</dbReference>
<keyword evidence="4 6" id="KW-1133">Transmembrane helix</keyword>
<dbReference type="EMBL" id="JMSN01000183">
    <property type="protein sequence ID" value="KDN36089.1"/>
    <property type="molecule type" value="Genomic_DNA"/>
</dbReference>
<comment type="caution">
    <text evidence="8">The sequence shown here is derived from an EMBL/GenBank/DDBJ whole genome shotgun (WGS) entry which is preliminary data.</text>
</comment>
<feature type="transmembrane region" description="Helical" evidence="6">
    <location>
        <begin position="483"/>
        <end position="505"/>
    </location>
</feature>
<dbReference type="InterPro" id="IPR011701">
    <property type="entry name" value="MFS"/>
</dbReference>
<dbReference type="GO" id="GO:0012505">
    <property type="term" value="C:endomembrane system"/>
    <property type="evidence" value="ECO:0007669"/>
    <property type="project" value="UniProtKB-SubCell"/>
</dbReference>
<keyword evidence="9" id="KW-1185">Reference proteome</keyword>
<feature type="domain" description="Major facilitator superfamily (MFS) profile" evidence="7">
    <location>
        <begin position="10"/>
        <end position="510"/>
    </location>
</feature>
<dbReference type="InterPro" id="IPR036259">
    <property type="entry name" value="MFS_trans_sf"/>
</dbReference>
<protein>
    <submittedName>
        <fullName evidence="8">MFS general substrate transporter</fullName>
    </submittedName>
</protein>
<evidence type="ECO:0000259" key="7">
    <source>
        <dbReference type="PROSITE" id="PS50850"/>
    </source>
</evidence>
<feature type="transmembrane region" description="Helical" evidence="6">
    <location>
        <begin position="379"/>
        <end position="403"/>
    </location>
</feature>
<evidence type="ECO:0000256" key="6">
    <source>
        <dbReference type="SAM" id="Phobius"/>
    </source>
</evidence>
<feature type="transmembrane region" description="Helical" evidence="6">
    <location>
        <begin position="319"/>
        <end position="336"/>
    </location>
</feature>
<dbReference type="AlphaFoldDB" id="A0A066VBE7"/>
<dbReference type="GO" id="GO:0000329">
    <property type="term" value="C:fungal-type vacuole membrane"/>
    <property type="evidence" value="ECO:0007669"/>
    <property type="project" value="TreeGrafter"/>
</dbReference>
<feature type="transmembrane region" description="Helical" evidence="6">
    <location>
        <begin position="210"/>
        <end position="230"/>
    </location>
</feature>
<proteinExistence type="predicted"/>
<dbReference type="InterPro" id="IPR020846">
    <property type="entry name" value="MFS_dom"/>
</dbReference>
<dbReference type="PANTHER" id="PTHR23501:SF191">
    <property type="entry name" value="VACUOLAR BASIC AMINO ACID TRANSPORTER 4"/>
    <property type="match status" value="1"/>
</dbReference>
<dbReference type="SUPFAM" id="SSF103473">
    <property type="entry name" value="MFS general substrate transporter"/>
    <property type="match status" value="1"/>
</dbReference>
<dbReference type="STRING" id="1037660.A0A066VBE7"/>
<gene>
    <name evidence="8" type="ORF">K437DRAFT_229953</name>
</gene>
<reference evidence="8 9" key="1">
    <citation type="submission" date="2014-05" db="EMBL/GenBank/DDBJ databases">
        <title>Draft genome sequence of a rare smut relative, Tilletiaria anomala UBC 951.</title>
        <authorList>
            <consortium name="DOE Joint Genome Institute"/>
            <person name="Toome M."/>
            <person name="Kuo A."/>
            <person name="Henrissat B."/>
            <person name="Lipzen A."/>
            <person name="Tritt A."/>
            <person name="Yoshinaga Y."/>
            <person name="Zane M."/>
            <person name="Barry K."/>
            <person name="Grigoriev I.V."/>
            <person name="Spatafora J.W."/>
            <person name="Aimea M.C."/>
        </authorList>
    </citation>
    <scope>NUCLEOTIDE SEQUENCE [LARGE SCALE GENOMIC DNA]</scope>
    <source>
        <strain evidence="8 9">UBC 951</strain>
    </source>
</reference>
<evidence type="ECO:0000313" key="8">
    <source>
        <dbReference type="EMBL" id="KDN36089.1"/>
    </source>
</evidence>
<name>A0A066VBE7_TILAU</name>
<evidence type="ECO:0000313" key="9">
    <source>
        <dbReference type="Proteomes" id="UP000027361"/>
    </source>
</evidence>
<dbReference type="Pfam" id="PF07690">
    <property type="entry name" value="MFS_1"/>
    <property type="match status" value="1"/>
</dbReference>
<feature type="transmembrane region" description="Helical" evidence="6">
    <location>
        <begin position="46"/>
        <end position="64"/>
    </location>
</feature>
<accession>A0A066VBE7</accession>
<feature type="transmembrane region" description="Helical" evidence="6">
    <location>
        <begin position="280"/>
        <end position="299"/>
    </location>
</feature>
<evidence type="ECO:0000256" key="1">
    <source>
        <dbReference type="ARBA" id="ARBA00004127"/>
    </source>
</evidence>
<evidence type="ECO:0000256" key="2">
    <source>
        <dbReference type="ARBA" id="ARBA00022448"/>
    </source>
</evidence>
<dbReference type="OrthoDB" id="3437016at2759"/>
<evidence type="ECO:0000256" key="5">
    <source>
        <dbReference type="ARBA" id="ARBA00023136"/>
    </source>
</evidence>
<keyword evidence="2" id="KW-0813">Transport</keyword>
<organism evidence="8 9">
    <name type="scientific">Tilletiaria anomala (strain ATCC 24038 / CBS 436.72 / UBC 951)</name>
    <dbReference type="NCBI Taxonomy" id="1037660"/>
    <lineage>
        <taxon>Eukaryota</taxon>
        <taxon>Fungi</taxon>
        <taxon>Dikarya</taxon>
        <taxon>Basidiomycota</taxon>
        <taxon>Ustilaginomycotina</taxon>
        <taxon>Exobasidiomycetes</taxon>
        <taxon>Georgefischeriales</taxon>
        <taxon>Tilletiariaceae</taxon>
        <taxon>Tilletiaria</taxon>
    </lineage>
</organism>
<feature type="transmembrane region" description="Helical" evidence="6">
    <location>
        <begin position="164"/>
        <end position="183"/>
    </location>
</feature>
<feature type="transmembrane region" description="Helical" evidence="6">
    <location>
        <begin position="343"/>
        <end position="367"/>
    </location>
</feature>
<dbReference type="GO" id="GO:0015174">
    <property type="term" value="F:basic amino acid transmembrane transporter activity"/>
    <property type="evidence" value="ECO:0007669"/>
    <property type="project" value="TreeGrafter"/>
</dbReference>
<dbReference type="Proteomes" id="UP000027361">
    <property type="component" value="Unassembled WGS sequence"/>
</dbReference>
<dbReference type="InParanoid" id="A0A066VBE7"/>
<feature type="transmembrane region" description="Helical" evidence="6">
    <location>
        <begin position="415"/>
        <end position="437"/>
    </location>
</feature>
<dbReference type="GO" id="GO:0005886">
    <property type="term" value="C:plasma membrane"/>
    <property type="evidence" value="ECO:0007669"/>
    <property type="project" value="TreeGrafter"/>
</dbReference>
<keyword evidence="5 6" id="KW-0472">Membrane</keyword>
<dbReference type="RefSeq" id="XP_013239938.1">
    <property type="nucleotide sequence ID" value="XM_013384484.1"/>
</dbReference>
<feature type="transmembrane region" description="Helical" evidence="6">
    <location>
        <begin position="132"/>
        <end position="152"/>
    </location>
</feature>
<dbReference type="Gene3D" id="1.20.1250.20">
    <property type="entry name" value="MFS general substrate transporter like domains"/>
    <property type="match status" value="1"/>
</dbReference>
<dbReference type="GeneID" id="25262723"/>
<keyword evidence="3 6" id="KW-0812">Transmembrane</keyword>